<keyword evidence="9" id="KW-0347">Helicase</keyword>
<dbReference type="Proteomes" id="UP000000378">
    <property type="component" value="Chromosome"/>
</dbReference>
<proteinExistence type="inferred from homology"/>
<dbReference type="GO" id="GO:0016818">
    <property type="term" value="F:hydrolase activity, acting on acid anhydrides, in phosphorus-containing anhydrides"/>
    <property type="evidence" value="ECO:0007669"/>
    <property type="project" value="InterPro"/>
</dbReference>
<protein>
    <recommendedName>
        <fullName evidence="6">DNA 5'-3' helicase</fullName>
        <ecNumber evidence="6">5.6.2.3</ecNumber>
    </recommendedName>
</protein>
<dbReference type="InterPro" id="IPR014001">
    <property type="entry name" value="Helicase_ATP-bd"/>
</dbReference>
<dbReference type="GO" id="GO:0003676">
    <property type="term" value="F:nucleic acid binding"/>
    <property type="evidence" value="ECO:0007669"/>
    <property type="project" value="InterPro"/>
</dbReference>
<dbReference type="Pfam" id="PF00270">
    <property type="entry name" value="DEAD"/>
    <property type="match status" value="1"/>
</dbReference>
<dbReference type="STRING" id="643648.Slip_0591"/>
<evidence type="ECO:0000256" key="1">
    <source>
        <dbReference type="ARBA" id="ARBA00001966"/>
    </source>
</evidence>
<comment type="cofactor">
    <cofactor evidence="1">
        <name>[4Fe-4S] cluster</name>
        <dbReference type="ChEBI" id="CHEBI:49883"/>
    </cofactor>
</comment>
<feature type="domain" description="Helicase ATP-binding" evidence="8">
    <location>
        <begin position="27"/>
        <end position="303"/>
    </location>
</feature>
<name>D7CKZ0_SYNLT</name>
<evidence type="ECO:0000313" key="9">
    <source>
        <dbReference type="EMBL" id="ADI01375.1"/>
    </source>
</evidence>
<dbReference type="Pfam" id="PF13307">
    <property type="entry name" value="Helicase_C_2"/>
    <property type="match status" value="1"/>
</dbReference>
<evidence type="ECO:0000313" key="10">
    <source>
        <dbReference type="Proteomes" id="UP000000378"/>
    </source>
</evidence>
<dbReference type="AlphaFoldDB" id="D7CKZ0"/>
<keyword evidence="2" id="KW-0547">Nucleotide-binding</keyword>
<keyword evidence="10" id="KW-1185">Reference proteome</keyword>
<dbReference type="SMART" id="SM00491">
    <property type="entry name" value="HELICc2"/>
    <property type="match status" value="1"/>
</dbReference>
<dbReference type="PANTHER" id="PTHR11472:SF34">
    <property type="entry name" value="REGULATOR OF TELOMERE ELONGATION HELICASE 1"/>
    <property type="match status" value="1"/>
</dbReference>
<keyword evidence="3" id="KW-0378">Hydrolase</keyword>
<evidence type="ECO:0000256" key="4">
    <source>
        <dbReference type="ARBA" id="ARBA00022840"/>
    </source>
</evidence>
<dbReference type="InterPro" id="IPR045028">
    <property type="entry name" value="DinG/Rad3-like"/>
</dbReference>
<dbReference type="OrthoDB" id="9803913at2"/>
<keyword evidence="4" id="KW-0067">ATP-binding</keyword>
<organism evidence="9 10">
    <name type="scientific">Syntrophothermus lipocalidus (strain DSM 12680 / TGB-C1)</name>
    <dbReference type="NCBI Taxonomy" id="643648"/>
    <lineage>
        <taxon>Bacteria</taxon>
        <taxon>Bacillati</taxon>
        <taxon>Bacillota</taxon>
        <taxon>Clostridia</taxon>
        <taxon>Eubacteriales</taxon>
        <taxon>Syntrophomonadaceae</taxon>
        <taxon>Syntrophothermus</taxon>
    </lineage>
</organism>
<evidence type="ECO:0000259" key="8">
    <source>
        <dbReference type="PROSITE" id="PS51193"/>
    </source>
</evidence>
<dbReference type="GO" id="GO:0043139">
    <property type="term" value="F:5'-3' DNA helicase activity"/>
    <property type="evidence" value="ECO:0007669"/>
    <property type="project" value="UniProtKB-EC"/>
</dbReference>
<dbReference type="SMART" id="SM00487">
    <property type="entry name" value="DEXDc"/>
    <property type="match status" value="1"/>
</dbReference>
<sequence length="701" mass="78001">MPKEVNPRAASSAYQADLTLKSEYVLEYAEKELGLRRRPGQREMIKTVSAVIEGEEKFGIIEAGTGTGKTYAYLIPVCHHCLTEGKRAVVSTGTKALQQQLIDKDLPFVTRLFAAVTGQCLRFALLYGRANYLCPRLLNEELDKQEATLQLVKDHETEFYLDLAEWLGEGGSGVWEDLPSISDKKRRYWLKICADSEDALCAGCEEPECPWLKARRRAASAQIVVVNHWLAAADLALFSEADLRLFGEVKPAVLVVDEAHHFREVVKMTGQMVFSQSYLGLILQGLEQVEKRMPVPTKHITGETRQAWDLASQAVYELEDWAGTFLGSNAIKPLKPGLVPSNIMNKLQARLQTFLQMVQERVEGFRQELDSLDSGQVDFEESGINEEKLKILNRLDRLAEKIENIASAFERGVRTSNHYLVSGSSGDVCCVERSQGIRFVSWPFDPVPALQALYELYDKVVFTSATLFPSASPAGVEWFLKRSGIPGLKAKIARVSSPFDYERQMKAFILTDGALMPDPTNPRRLEALGQAVLKAVEATEGGVLVLCTSYTELRAVAAHLAQHLPKTRCLFVQGEAGKSELLQQFRDHGQAVLVGVASFWQGVDVPGDALRTLIIARIPFPVPDDPDVQAECYFARHRWWQEVFVPQASLAMKQGIGRLIRTESDTGMVIIADPRAARRHRQLVEACLPVTPSAVALFDAD</sequence>
<dbReference type="KEGG" id="slp:Slip_0591"/>
<comment type="catalytic activity">
    <reaction evidence="7">
        <text>ATP + H2O = ADP + phosphate + H(+)</text>
        <dbReference type="Rhea" id="RHEA:13065"/>
        <dbReference type="ChEBI" id="CHEBI:15377"/>
        <dbReference type="ChEBI" id="CHEBI:15378"/>
        <dbReference type="ChEBI" id="CHEBI:30616"/>
        <dbReference type="ChEBI" id="CHEBI:43474"/>
        <dbReference type="ChEBI" id="CHEBI:456216"/>
        <dbReference type="EC" id="5.6.2.3"/>
    </reaction>
</comment>
<dbReference type="RefSeq" id="WP_013174777.1">
    <property type="nucleotide sequence ID" value="NC_014220.1"/>
</dbReference>
<dbReference type="InterPro" id="IPR011545">
    <property type="entry name" value="DEAD/DEAH_box_helicase_dom"/>
</dbReference>
<evidence type="ECO:0000256" key="6">
    <source>
        <dbReference type="ARBA" id="ARBA00044969"/>
    </source>
</evidence>
<evidence type="ECO:0000256" key="5">
    <source>
        <dbReference type="ARBA" id="ARBA00038058"/>
    </source>
</evidence>
<dbReference type="GO" id="GO:0005524">
    <property type="term" value="F:ATP binding"/>
    <property type="evidence" value="ECO:0007669"/>
    <property type="project" value="UniProtKB-KW"/>
</dbReference>
<reference evidence="10" key="1">
    <citation type="journal article" date="2010" name="Stand. Genomic Sci.">
        <title>Complete genome sequence of Syntrophothermus lipocalidus type strain (TGB-C1T).</title>
        <authorList>
            <consortium name="US DOE Joint Genome Institute (JGI-PGF)"/>
            <person name="Djao O."/>
            <person name="Zhang X."/>
            <person name="Lucas S."/>
            <person name="Lapidus A."/>
            <person name="Glavina Del Rio T."/>
            <person name="Nolan M."/>
            <person name="Tice H."/>
            <person name="Cheng J."/>
            <person name="Han C."/>
            <person name="Tapia R."/>
            <person name="Goodwin L."/>
            <person name="Pitluck S."/>
            <person name="Liolios K."/>
            <person name="Ivanova N."/>
            <person name="Mavromatis K."/>
            <person name="Mikhailova N."/>
            <person name="Ovchinnikova G."/>
            <person name="Pati A."/>
            <person name="Brambilla E."/>
            <person name="Chen A."/>
            <person name="Palaniappan K."/>
            <person name="Land M."/>
            <person name="Hauser L."/>
            <person name="Chang Y."/>
            <person name="Jeffries C."/>
            <person name="Rohde M."/>
            <person name="Sikorski J."/>
            <person name="Spring S."/>
            <person name="Goker M."/>
            <person name="Detter J."/>
            <person name="Woyke T."/>
            <person name="Bristow J."/>
            <person name="Eisen J."/>
            <person name="Markowitz V."/>
            <person name="Hugenholtz P."/>
            <person name="Kyrpides N."/>
            <person name="Klenk H."/>
        </authorList>
    </citation>
    <scope>NUCLEOTIDE SEQUENCE [LARGE SCALE GENOMIC DNA]</scope>
    <source>
        <strain evidence="10">DSM 12680 / TGB-C1</strain>
    </source>
</reference>
<evidence type="ECO:0000256" key="3">
    <source>
        <dbReference type="ARBA" id="ARBA00022801"/>
    </source>
</evidence>
<evidence type="ECO:0000256" key="7">
    <source>
        <dbReference type="ARBA" id="ARBA00048954"/>
    </source>
</evidence>
<reference evidence="9 10" key="2">
    <citation type="journal article" date="2010" name="Stand. Genomic Sci.">
        <title>Complete genome sequence of Syntrophothermus lipocalidus type strain (TGB-C1).</title>
        <authorList>
            <person name="Djao O.D."/>
            <person name="Zhang X."/>
            <person name="Lucas S."/>
            <person name="Lapidus A."/>
            <person name="Del Rio T.G."/>
            <person name="Nolan M."/>
            <person name="Tice H."/>
            <person name="Cheng J.F."/>
            <person name="Han C."/>
            <person name="Tapia R."/>
            <person name="Goodwin L."/>
            <person name="Pitluck S."/>
            <person name="Liolios K."/>
            <person name="Ivanova N."/>
            <person name="Mavromatis K."/>
            <person name="Mikhailova N."/>
            <person name="Ovchinnikova G."/>
            <person name="Pati A."/>
            <person name="Brambilla E."/>
            <person name="Chen A."/>
            <person name="Palaniappan K."/>
            <person name="Land M."/>
            <person name="Hauser L."/>
            <person name="Chang Y.J."/>
            <person name="Jeffries C.D."/>
            <person name="Rohde M."/>
            <person name="Sikorski J."/>
            <person name="Spring S."/>
            <person name="Goker M."/>
            <person name="Detter J.C."/>
            <person name="Woyke T."/>
            <person name="Bristow J."/>
            <person name="Eisen J.A."/>
            <person name="Markowitz V."/>
            <person name="Hugenholtz P."/>
            <person name="Kyrpides N.C."/>
            <person name="Klenk H.P."/>
        </authorList>
    </citation>
    <scope>NUCLEOTIDE SEQUENCE [LARGE SCALE GENOMIC DNA]</scope>
    <source>
        <strain evidence="10">DSM 12680 / TGB-C1</strain>
    </source>
</reference>
<dbReference type="InterPro" id="IPR006555">
    <property type="entry name" value="ATP-dep_Helicase_C"/>
</dbReference>
<dbReference type="GO" id="GO:0006139">
    <property type="term" value="P:nucleobase-containing compound metabolic process"/>
    <property type="evidence" value="ECO:0007669"/>
    <property type="project" value="InterPro"/>
</dbReference>
<dbReference type="Gene3D" id="3.40.50.300">
    <property type="entry name" value="P-loop containing nucleotide triphosphate hydrolases"/>
    <property type="match status" value="2"/>
</dbReference>
<dbReference type="InterPro" id="IPR027417">
    <property type="entry name" value="P-loop_NTPase"/>
</dbReference>
<evidence type="ECO:0000256" key="2">
    <source>
        <dbReference type="ARBA" id="ARBA00022741"/>
    </source>
</evidence>
<gene>
    <name evidence="9" type="ordered locus">Slip_0591</name>
</gene>
<dbReference type="PANTHER" id="PTHR11472">
    <property type="entry name" value="DNA REPAIR DEAD HELICASE RAD3/XP-D SUBFAMILY MEMBER"/>
    <property type="match status" value="1"/>
</dbReference>
<dbReference type="eggNOG" id="COG1199">
    <property type="taxonomic scope" value="Bacteria"/>
</dbReference>
<dbReference type="EMBL" id="CP002048">
    <property type="protein sequence ID" value="ADI01375.1"/>
    <property type="molecule type" value="Genomic_DNA"/>
</dbReference>
<dbReference type="EC" id="5.6.2.3" evidence="6"/>
<dbReference type="SUPFAM" id="SSF52540">
    <property type="entry name" value="P-loop containing nucleoside triphosphate hydrolases"/>
    <property type="match status" value="1"/>
</dbReference>
<dbReference type="InterPro" id="IPR014013">
    <property type="entry name" value="Helic_SF1/SF2_ATP-bd_DinG/Rad3"/>
</dbReference>
<comment type="similarity">
    <text evidence="5">Belongs to the helicase family. DinG subfamily.</text>
</comment>
<accession>D7CKZ0</accession>
<dbReference type="HOGENOM" id="CLU_012117_2_0_9"/>
<dbReference type="PROSITE" id="PS51193">
    <property type="entry name" value="HELICASE_ATP_BIND_2"/>
    <property type="match status" value="1"/>
</dbReference>